<evidence type="ECO:0000256" key="2">
    <source>
        <dbReference type="ARBA" id="ARBA00006490"/>
    </source>
</evidence>
<evidence type="ECO:0000256" key="7">
    <source>
        <dbReference type="ARBA" id="ARBA00023014"/>
    </source>
</evidence>
<evidence type="ECO:0000256" key="8">
    <source>
        <dbReference type="ARBA" id="ARBA00050776"/>
    </source>
</evidence>
<dbReference type="Pfam" id="PF00266">
    <property type="entry name" value="Aminotran_5"/>
    <property type="match status" value="1"/>
</dbReference>
<dbReference type="PANTHER" id="PTHR11601">
    <property type="entry name" value="CYSTEINE DESULFURYLASE FAMILY MEMBER"/>
    <property type="match status" value="1"/>
</dbReference>
<evidence type="ECO:0000313" key="10">
    <source>
        <dbReference type="EMBL" id="NEE03815.1"/>
    </source>
</evidence>
<dbReference type="Gene3D" id="3.40.640.10">
    <property type="entry name" value="Type I PLP-dependent aspartate aminotransferase-like (Major domain)"/>
    <property type="match status" value="1"/>
</dbReference>
<sequence length="389" mass="41051">MDDPARLREPIYLDYNATTPVDSRVVDAMLPYLTRYPGNPSSGHCCGTSPREAVTAARSQVGSIVGASGADVIFCGSGSEANNLAIRGTVLASTAARRHVVTQLTEHPSVLAACRSLERLHGVEVTYLQVDGDGRVDPQVLSEVITPRTVLVSIMHANNETGVVQPVADLARIAHDRGALFHTDAAQTVGKVPVSVPDLDVDLLTIVGHKMYAPKGIAALYRRPGVSLEPIVYGGGQEHGLRAGTENVAGVVALGTSAELAARELASGRAEELRELRDLLFRHLEERLPGRVQVNGDREHRLPHVLNMSLDGIDADELLSATSSSLAASTGSACHAGGTEPSPVLTAMGVDDRRARGTLRLSIGRWTSVDDVERAAHLIATAAASYGAP</sequence>
<evidence type="ECO:0000256" key="5">
    <source>
        <dbReference type="ARBA" id="ARBA00022898"/>
    </source>
</evidence>
<comment type="caution">
    <text evidence="10">The sequence shown here is derived from an EMBL/GenBank/DDBJ whole genome shotgun (WGS) entry which is preliminary data.</text>
</comment>
<accession>A0A6L9SEI3</accession>
<gene>
    <name evidence="10" type="ORF">G1H10_26965</name>
</gene>
<dbReference type="InterPro" id="IPR015421">
    <property type="entry name" value="PyrdxlP-dep_Trfase_major"/>
</dbReference>
<dbReference type="EMBL" id="JAAGOA010000026">
    <property type="protein sequence ID" value="NEE03815.1"/>
    <property type="molecule type" value="Genomic_DNA"/>
</dbReference>
<evidence type="ECO:0000259" key="9">
    <source>
        <dbReference type="Pfam" id="PF00266"/>
    </source>
</evidence>
<comment type="cofactor">
    <cofactor evidence="1">
        <name>pyridoxal 5'-phosphate</name>
        <dbReference type="ChEBI" id="CHEBI:597326"/>
    </cofactor>
</comment>
<comment type="catalytic activity">
    <reaction evidence="8">
        <text>(sulfur carrier)-H + L-cysteine = (sulfur carrier)-SH + L-alanine</text>
        <dbReference type="Rhea" id="RHEA:43892"/>
        <dbReference type="Rhea" id="RHEA-COMP:14737"/>
        <dbReference type="Rhea" id="RHEA-COMP:14739"/>
        <dbReference type="ChEBI" id="CHEBI:29917"/>
        <dbReference type="ChEBI" id="CHEBI:35235"/>
        <dbReference type="ChEBI" id="CHEBI:57972"/>
        <dbReference type="ChEBI" id="CHEBI:64428"/>
        <dbReference type="EC" id="2.8.1.7"/>
    </reaction>
</comment>
<dbReference type="InterPro" id="IPR015422">
    <property type="entry name" value="PyrdxlP-dep_Trfase_small"/>
</dbReference>
<evidence type="ECO:0000313" key="11">
    <source>
        <dbReference type="Proteomes" id="UP000475214"/>
    </source>
</evidence>
<evidence type="ECO:0000256" key="3">
    <source>
        <dbReference type="ARBA" id="ARBA00022679"/>
    </source>
</evidence>
<dbReference type="SUPFAM" id="SSF53383">
    <property type="entry name" value="PLP-dependent transferases"/>
    <property type="match status" value="1"/>
</dbReference>
<reference evidence="10 11" key="1">
    <citation type="submission" date="2020-02" db="EMBL/GenBank/DDBJ databases">
        <authorList>
            <person name="Li X.-J."/>
            <person name="Han X.-M."/>
        </authorList>
    </citation>
    <scope>NUCLEOTIDE SEQUENCE [LARGE SCALE GENOMIC DNA]</scope>
    <source>
        <strain evidence="10 11">CCTCC AB 2017055</strain>
    </source>
</reference>
<evidence type="ECO:0000256" key="6">
    <source>
        <dbReference type="ARBA" id="ARBA00023004"/>
    </source>
</evidence>
<comment type="similarity">
    <text evidence="2">Belongs to the class-V pyridoxal-phosphate-dependent aminotransferase family. NifS/IscS subfamily.</text>
</comment>
<dbReference type="FunFam" id="3.40.640.10:FF:000084">
    <property type="entry name" value="IscS-like cysteine desulfurase"/>
    <property type="match status" value="1"/>
</dbReference>
<organism evidence="10 11">
    <name type="scientific">Phytoactinopolyspora halotolerans</name>
    <dbReference type="NCBI Taxonomy" id="1981512"/>
    <lineage>
        <taxon>Bacteria</taxon>
        <taxon>Bacillati</taxon>
        <taxon>Actinomycetota</taxon>
        <taxon>Actinomycetes</taxon>
        <taxon>Jiangellales</taxon>
        <taxon>Jiangellaceae</taxon>
        <taxon>Phytoactinopolyspora</taxon>
    </lineage>
</organism>
<dbReference type="PIRSF" id="PIRSF005572">
    <property type="entry name" value="NifS"/>
    <property type="match status" value="1"/>
</dbReference>
<dbReference type="GO" id="GO:0046872">
    <property type="term" value="F:metal ion binding"/>
    <property type="evidence" value="ECO:0007669"/>
    <property type="project" value="UniProtKB-KW"/>
</dbReference>
<dbReference type="InterPro" id="IPR016454">
    <property type="entry name" value="Cysteine_dSase"/>
</dbReference>
<dbReference type="InterPro" id="IPR015424">
    <property type="entry name" value="PyrdxlP-dep_Trfase"/>
</dbReference>
<evidence type="ECO:0000256" key="1">
    <source>
        <dbReference type="ARBA" id="ARBA00001933"/>
    </source>
</evidence>
<dbReference type="Proteomes" id="UP000475214">
    <property type="component" value="Unassembled WGS sequence"/>
</dbReference>
<dbReference type="InterPro" id="IPR000192">
    <property type="entry name" value="Aminotrans_V_dom"/>
</dbReference>
<dbReference type="GO" id="GO:0051536">
    <property type="term" value="F:iron-sulfur cluster binding"/>
    <property type="evidence" value="ECO:0007669"/>
    <property type="project" value="UniProtKB-KW"/>
</dbReference>
<dbReference type="AlphaFoldDB" id="A0A6L9SEI3"/>
<protein>
    <submittedName>
        <fullName evidence="10">Cysteine desulfurase</fullName>
    </submittedName>
</protein>
<dbReference type="PANTHER" id="PTHR11601:SF34">
    <property type="entry name" value="CYSTEINE DESULFURASE"/>
    <property type="match status" value="1"/>
</dbReference>
<dbReference type="Gene3D" id="3.90.1150.10">
    <property type="entry name" value="Aspartate Aminotransferase, domain 1"/>
    <property type="match status" value="1"/>
</dbReference>
<dbReference type="Gene3D" id="1.10.260.50">
    <property type="match status" value="1"/>
</dbReference>
<keyword evidence="4" id="KW-0479">Metal-binding</keyword>
<feature type="domain" description="Aminotransferase class V" evidence="9">
    <location>
        <begin position="11"/>
        <end position="374"/>
    </location>
</feature>
<keyword evidence="7" id="KW-0411">Iron-sulfur</keyword>
<keyword evidence="3" id="KW-0808">Transferase</keyword>
<name>A0A6L9SEI3_9ACTN</name>
<keyword evidence="5" id="KW-0663">Pyridoxal phosphate</keyword>
<evidence type="ECO:0000256" key="4">
    <source>
        <dbReference type="ARBA" id="ARBA00022723"/>
    </source>
</evidence>
<keyword evidence="6" id="KW-0408">Iron</keyword>
<keyword evidence="11" id="KW-1185">Reference proteome</keyword>
<proteinExistence type="inferred from homology"/>
<dbReference type="GO" id="GO:0031071">
    <property type="term" value="F:cysteine desulfurase activity"/>
    <property type="evidence" value="ECO:0007669"/>
    <property type="project" value="UniProtKB-EC"/>
</dbReference>